<comment type="caution">
    <text evidence="2">The sequence shown here is derived from an EMBL/GenBank/DDBJ whole genome shotgun (WGS) entry which is preliminary data.</text>
</comment>
<feature type="signal peptide" evidence="1">
    <location>
        <begin position="1"/>
        <end position="22"/>
    </location>
</feature>
<protein>
    <submittedName>
        <fullName evidence="2">Prolyl oligopeptidase family serine peptidase</fullName>
    </submittedName>
</protein>
<dbReference type="PANTHER" id="PTHR48098">
    <property type="entry name" value="ENTEROCHELIN ESTERASE-RELATED"/>
    <property type="match status" value="1"/>
</dbReference>
<dbReference type="EMBL" id="DWVP01000006">
    <property type="protein sequence ID" value="HJC84673.1"/>
    <property type="molecule type" value="Genomic_DNA"/>
</dbReference>
<keyword evidence="1" id="KW-0732">Signal</keyword>
<dbReference type="InterPro" id="IPR050583">
    <property type="entry name" value="Mycobacterial_A85_antigen"/>
</dbReference>
<dbReference type="AlphaFoldDB" id="A0A9D2TPF4"/>
<sequence length="313" mass="33974">MSATAVAVVTALAAAVATLAPAMPGAAADTPASCEAYKKSAVSCKVYSPSMDRHIPVVVKPAKTAGNNKVIQFLDGIDGGDGWSARSINYVDDDDATIVFPAADPRSFWVDWDNPAPGGKEMKYETFMTQELPAYLEKEFGVENGGRDRTGIVGLSMGAYSAVNLASRNPGMYRSVLALSGFYNSESLSGRISIDGTALTHGEVNDGQPWQSEASRRANNPWANVDKLDMPVHMAVSTGIPDPRSNYPLRTNFDGALIETGSLGATIAWDLWSKLHFKDNVYVTYVPVGIHAYDTWINAAFRDQKLYWKFNRF</sequence>
<evidence type="ECO:0000313" key="3">
    <source>
        <dbReference type="Proteomes" id="UP000823858"/>
    </source>
</evidence>
<reference evidence="2" key="2">
    <citation type="submission" date="2021-04" db="EMBL/GenBank/DDBJ databases">
        <authorList>
            <person name="Gilroy R."/>
        </authorList>
    </citation>
    <scope>NUCLEOTIDE SEQUENCE</scope>
    <source>
        <strain evidence="2">ChiHjej13B12-4958</strain>
    </source>
</reference>
<reference evidence="2" key="1">
    <citation type="journal article" date="2021" name="PeerJ">
        <title>Extensive microbial diversity within the chicken gut microbiome revealed by metagenomics and culture.</title>
        <authorList>
            <person name="Gilroy R."/>
            <person name="Ravi A."/>
            <person name="Getino M."/>
            <person name="Pursley I."/>
            <person name="Horton D.L."/>
            <person name="Alikhan N.F."/>
            <person name="Baker D."/>
            <person name="Gharbi K."/>
            <person name="Hall N."/>
            <person name="Watson M."/>
            <person name="Adriaenssens E.M."/>
            <person name="Foster-Nyarko E."/>
            <person name="Jarju S."/>
            <person name="Secka A."/>
            <person name="Antonio M."/>
            <person name="Oren A."/>
            <person name="Chaudhuri R.R."/>
            <person name="La Ragione R."/>
            <person name="Hildebrand F."/>
            <person name="Pallen M.J."/>
        </authorList>
    </citation>
    <scope>NUCLEOTIDE SEQUENCE</scope>
    <source>
        <strain evidence="2">ChiHjej13B12-4958</strain>
    </source>
</reference>
<gene>
    <name evidence="2" type="ORF">H9751_03840</name>
</gene>
<dbReference type="Proteomes" id="UP000823858">
    <property type="component" value="Unassembled WGS sequence"/>
</dbReference>
<dbReference type="SUPFAM" id="SSF53474">
    <property type="entry name" value="alpha/beta-Hydrolases"/>
    <property type="match status" value="1"/>
</dbReference>
<dbReference type="Pfam" id="PF00756">
    <property type="entry name" value="Esterase"/>
    <property type="match status" value="1"/>
</dbReference>
<evidence type="ECO:0000256" key="1">
    <source>
        <dbReference type="SAM" id="SignalP"/>
    </source>
</evidence>
<evidence type="ECO:0000313" key="2">
    <source>
        <dbReference type="EMBL" id="HJC84673.1"/>
    </source>
</evidence>
<organism evidence="2 3">
    <name type="scientific">Candidatus Corynebacterium faecigallinarum</name>
    <dbReference type="NCBI Taxonomy" id="2838528"/>
    <lineage>
        <taxon>Bacteria</taxon>
        <taxon>Bacillati</taxon>
        <taxon>Actinomycetota</taxon>
        <taxon>Actinomycetes</taxon>
        <taxon>Mycobacteriales</taxon>
        <taxon>Corynebacteriaceae</taxon>
        <taxon>Corynebacterium</taxon>
    </lineage>
</organism>
<proteinExistence type="predicted"/>
<accession>A0A9D2TPF4</accession>
<dbReference type="Gene3D" id="3.40.50.1820">
    <property type="entry name" value="alpha/beta hydrolase"/>
    <property type="match status" value="1"/>
</dbReference>
<dbReference type="PANTHER" id="PTHR48098:SF1">
    <property type="entry name" value="DIACYLGLYCEROL ACYLTRANSFERASE_MYCOLYLTRANSFERASE AG85A"/>
    <property type="match status" value="1"/>
</dbReference>
<feature type="chain" id="PRO_5038810985" evidence="1">
    <location>
        <begin position="23"/>
        <end position="313"/>
    </location>
</feature>
<name>A0A9D2TPF4_9CORY</name>
<dbReference type="InterPro" id="IPR000801">
    <property type="entry name" value="Esterase-like"/>
</dbReference>
<dbReference type="GO" id="GO:0016747">
    <property type="term" value="F:acyltransferase activity, transferring groups other than amino-acyl groups"/>
    <property type="evidence" value="ECO:0007669"/>
    <property type="project" value="TreeGrafter"/>
</dbReference>
<dbReference type="InterPro" id="IPR029058">
    <property type="entry name" value="AB_hydrolase_fold"/>
</dbReference>